<dbReference type="Proteomes" id="UP000066049">
    <property type="component" value="Chromosome"/>
</dbReference>
<dbReference type="RefSeq" id="WP_054195886.1">
    <property type="nucleotide sequence ID" value="NZ_CP012541.1"/>
</dbReference>
<sequence>MSSEKIKKRKVTKVITKRLRLSNAEWLVINDKLQESGLTFSKFALRAMLSKQIYAPIMRELLAELSRHGQNMNQIAAKLNSGQSLDRVGIEIIADDNDVLHKVYEALCK</sequence>
<dbReference type="EMBL" id="CP012541">
    <property type="protein sequence ID" value="ALF46778.1"/>
    <property type="molecule type" value="Genomic_DNA"/>
</dbReference>
<dbReference type="Pfam" id="PF21983">
    <property type="entry name" value="NikA-like"/>
    <property type="match status" value="1"/>
</dbReference>
<evidence type="ECO:0008006" key="3">
    <source>
        <dbReference type="Google" id="ProtNLM"/>
    </source>
</evidence>
<organism evidence="1 2">
    <name type="scientific">Campylobacter concisus</name>
    <dbReference type="NCBI Taxonomy" id="199"/>
    <lineage>
        <taxon>Bacteria</taxon>
        <taxon>Pseudomonadati</taxon>
        <taxon>Campylobacterota</taxon>
        <taxon>Epsilonproteobacteria</taxon>
        <taxon>Campylobacterales</taxon>
        <taxon>Campylobacteraceae</taxon>
        <taxon>Campylobacter</taxon>
    </lineage>
</organism>
<reference evidence="2" key="1">
    <citation type="submission" date="2015-08" db="EMBL/GenBank/DDBJ databases">
        <title>Comparative genomics of the Campylobacter concisus group.</title>
        <authorList>
            <person name="Miller W.G."/>
            <person name="Yee E."/>
            <person name="Chapman M.H."/>
            <person name="Huynh S."/>
            <person name="Bono J.L."/>
            <person name="On S.L.W."/>
            <person name="St Leger J."/>
            <person name="Foster G."/>
            <person name="Parker C.T."/>
        </authorList>
    </citation>
    <scope>NUCLEOTIDE SEQUENCE [LARGE SCALE GENOMIC DNA]</scope>
    <source>
        <strain evidence="2">ATCC 33237</strain>
    </source>
</reference>
<protein>
    <recommendedName>
        <fullName evidence="3">Bacterial mobilisation domain-containing protein</fullName>
    </recommendedName>
</protein>
<dbReference type="InterPro" id="IPR053842">
    <property type="entry name" value="NikA-like"/>
</dbReference>
<evidence type="ECO:0000313" key="1">
    <source>
        <dbReference type="EMBL" id="ALF46778.1"/>
    </source>
</evidence>
<proteinExistence type="predicted"/>
<dbReference type="PATRIC" id="fig|199.248.peg.55"/>
<gene>
    <name evidence="1" type="ORF">CCON33237_0049</name>
</gene>
<name>A0A0M3V1U6_9BACT</name>
<evidence type="ECO:0000313" key="2">
    <source>
        <dbReference type="Proteomes" id="UP000066049"/>
    </source>
</evidence>
<dbReference type="KEGG" id="ccoc:CCON33237_0049"/>
<accession>A0A0M3V1U6</accession>
<dbReference type="AlphaFoldDB" id="A0A0M3V1U6"/>
<dbReference type="GeneID" id="28661714"/>